<proteinExistence type="predicted"/>
<accession>A0A840CBL9</accession>
<dbReference type="Proteomes" id="UP000585681">
    <property type="component" value="Unassembled WGS sequence"/>
</dbReference>
<organism evidence="3 4">
    <name type="scientific">Actibacterium naphthalenivorans</name>
    <dbReference type="NCBI Taxonomy" id="1614693"/>
    <lineage>
        <taxon>Bacteria</taxon>
        <taxon>Pseudomonadati</taxon>
        <taxon>Pseudomonadota</taxon>
        <taxon>Alphaproteobacteria</taxon>
        <taxon>Rhodobacterales</taxon>
        <taxon>Roseobacteraceae</taxon>
        <taxon>Actibacterium</taxon>
    </lineage>
</organism>
<sequence>MYPLLPWKWIGGGLTLVTMFAVYADEVQRLTGVPIPDRYVVRYLPLGVLLILGGFFGPTGYWAPWRILWRLIPKLNNWFPDLNGVWVGSTSSNWPTIKRLVEAAQSEDRTTEQELHDLPEQQDAMAVRFTNSLFKFQVRAGLSSTNGESFSITAKPWRNQHTGRIHLSYVYRQQTPNHAITDEEAHLGAADLELVAEDYRRAEGTYWTKRAWRTGRNTAGILELAMLTTKGDEHKSLQQYAQEHSENLTK</sequence>
<keyword evidence="4" id="KW-1185">Reference proteome</keyword>
<keyword evidence="1" id="KW-0812">Transmembrane</keyword>
<dbReference type="Pfam" id="PF18153">
    <property type="entry name" value="Cap15_CD_rec"/>
    <property type="match status" value="1"/>
</dbReference>
<dbReference type="RefSeq" id="WP_054538594.1">
    <property type="nucleotide sequence ID" value="NZ_JACIEQ010000001.1"/>
</dbReference>
<evidence type="ECO:0000313" key="3">
    <source>
        <dbReference type="EMBL" id="MBB4020226.1"/>
    </source>
</evidence>
<comment type="caution">
    <text evidence="3">The sequence shown here is derived from an EMBL/GenBank/DDBJ whole genome shotgun (WGS) entry which is preliminary data.</text>
</comment>
<name>A0A840CBL9_9RHOB</name>
<protein>
    <recommendedName>
        <fullName evidence="2">CD-NTase-associated protein 15 domain-containing protein</fullName>
    </recommendedName>
</protein>
<evidence type="ECO:0000259" key="2">
    <source>
        <dbReference type="Pfam" id="PF18153"/>
    </source>
</evidence>
<keyword evidence="1" id="KW-0472">Membrane</keyword>
<dbReference type="EMBL" id="JACIEQ010000001">
    <property type="protein sequence ID" value="MBB4020226.1"/>
    <property type="molecule type" value="Genomic_DNA"/>
</dbReference>
<dbReference type="AlphaFoldDB" id="A0A840CBL9"/>
<dbReference type="InterPro" id="IPR041208">
    <property type="entry name" value="Cap15"/>
</dbReference>
<feature type="domain" description="CD-NTase-associated protein 15" evidence="2">
    <location>
        <begin position="80"/>
        <end position="224"/>
    </location>
</feature>
<gene>
    <name evidence="3" type="ORF">GGR17_000017</name>
</gene>
<evidence type="ECO:0000313" key="4">
    <source>
        <dbReference type="Proteomes" id="UP000585681"/>
    </source>
</evidence>
<reference evidence="3" key="1">
    <citation type="submission" date="2020-08" db="EMBL/GenBank/DDBJ databases">
        <title>Genomic Encyclopedia of Type Strains, Phase IV (KMG-IV): sequencing the most valuable type-strain genomes for metagenomic binning, comparative biology and taxonomic classification.</title>
        <authorList>
            <person name="Goeker M."/>
        </authorList>
    </citation>
    <scope>NUCLEOTIDE SEQUENCE [LARGE SCALE GENOMIC DNA]</scope>
    <source>
        <strain evidence="3">DSM 105040</strain>
    </source>
</reference>
<evidence type="ECO:0000256" key="1">
    <source>
        <dbReference type="SAM" id="Phobius"/>
    </source>
</evidence>
<feature type="transmembrane region" description="Helical" evidence="1">
    <location>
        <begin position="40"/>
        <end position="63"/>
    </location>
</feature>
<keyword evidence="1" id="KW-1133">Transmembrane helix</keyword>